<dbReference type="AlphaFoldDB" id="A0AAD3H648"/>
<accession>A0AAD3H648</accession>
<organism evidence="1 2">
    <name type="scientific">Chaetoceros tenuissimus</name>
    <dbReference type="NCBI Taxonomy" id="426638"/>
    <lineage>
        <taxon>Eukaryota</taxon>
        <taxon>Sar</taxon>
        <taxon>Stramenopiles</taxon>
        <taxon>Ochrophyta</taxon>
        <taxon>Bacillariophyta</taxon>
        <taxon>Coscinodiscophyceae</taxon>
        <taxon>Chaetocerotophycidae</taxon>
        <taxon>Chaetocerotales</taxon>
        <taxon>Chaetocerotaceae</taxon>
        <taxon>Chaetoceros</taxon>
    </lineage>
</organism>
<reference evidence="1 2" key="1">
    <citation type="journal article" date="2021" name="Sci. Rep.">
        <title>The genome of the diatom Chaetoceros tenuissimus carries an ancient integrated fragment of an extant virus.</title>
        <authorList>
            <person name="Hongo Y."/>
            <person name="Kimura K."/>
            <person name="Takaki Y."/>
            <person name="Yoshida Y."/>
            <person name="Baba S."/>
            <person name="Kobayashi G."/>
            <person name="Nagasaki K."/>
            <person name="Hano T."/>
            <person name="Tomaru Y."/>
        </authorList>
    </citation>
    <scope>NUCLEOTIDE SEQUENCE [LARGE SCALE GENOMIC DNA]</scope>
    <source>
        <strain evidence="1 2">NIES-3715</strain>
    </source>
</reference>
<evidence type="ECO:0000313" key="1">
    <source>
        <dbReference type="EMBL" id="GFH51349.1"/>
    </source>
</evidence>
<gene>
    <name evidence="1" type="ORF">CTEN210_07825</name>
</gene>
<dbReference type="Proteomes" id="UP001054902">
    <property type="component" value="Unassembled WGS sequence"/>
</dbReference>
<keyword evidence="2" id="KW-1185">Reference proteome</keyword>
<name>A0AAD3H648_9STRA</name>
<proteinExistence type="predicted"/>
<protein>
    <submittedName>
        <fullName evidence="1">Uncharacterized protein</fullName>
    </submittedName>
</protein>
<sequence>MASKETSLIVLKLHRSIRDRQWSDVLETLSQQTQEQEATPVYNAEKSIVPILLQESPIGWTAAHCIAILGAVDVISWKWILTRIIEDYIDFLSKMNVLDNAGVYLEYQMNPFSRRTQAGHSPTDLFFSNRLHPSPWKNDSDSRRNSDQIKAGIESILRLDDDHDVVNELRQRLQRKMDLEIERCEIEGMNSSRYENDIRNHENDENDVDLQRLNHAENGINESWVLFLNNHVENSDDQKETALDEDTLVEIEKFLHDMELLLFYTFSIKKLANSIGSTEHREIFSNWRIVHALAVVGCPREIGKLVIKLYPDQVRERDENGNLPIHLASSSHKTSSLADGTWHYDAVYGESNSSVPPMMKCLIEAYPEGVSEMDANGRFCINLALIAGKSWKEGVFELFSTSPHVVLNGMVDNDLGLPSFMIAALPTNASNQYQALSLQRDETTVIPARQKSSIWISMPDKSKVRAPSGAKTGKSQKNQMQLTTIYKLLRVVPESIS</sequence>
<dbReference type="EMBL" id="BLLK01000045">
    <property type="protein sequence ID" value="GFH51349.1"/>
    <property type="molecule type" value="Genomic_DNA"/>
</dbReference>
<evidence type="ECO:0000313" key="2">
    <source>
        <dbReference type="Proteomes" id="UP001054902"/>
    </source>
</evidence>
<comment type="caution">
    <text evidence="1">The sequence shown here is derived from an EMBL/GenBank/DDBJ whole genome shotgun (WGS) entry which is preliminary data.</text>
</comment>